<dbReference type="InterPro" id="IPR036691">
    <property type="entry name" value="Endo/exonu/phosph_ase_sf"/>
</dbReference>
<keyword evidence="3" id="KW-0255">Endonuclease</keyword>
<gene>
    <name evidence="3" type="ORF">BK123_15730</name>
</gene>
<dbReference type="Gene3D" id="3.60.10.10">
    <property type="entry name" value="Endonuclease/exonuclease/phosphatase"/>
    <property type="match status" value="1"/>
</dbReference>
<dbReference type="GO" id="GO:0004519">
    <property type="term" value="F:endonuclease activity"/>
    <property type="evidence" value="ECO:0007669"/>
    <property type="project" value="UniProtKB-KW"/>
</dbReference>
<dbReference type="EMBL" id="MRTF01000005">
    <property type="protein sequence ID" value="OME92080.1"/>
    <property type="molecule type" value="Genomic_DNA"/>
</dbReference>
<dbReference type="Proteomes" id="UP000187074">
    <property type="component" value="Unassembled WGS sequence"/>
</dbReference>
<dbReference type="InterPro" id="IPR051916">
    <property type="entry name" value="GPI-anchor_lipid_remodeler"/>
</dbReference>
<keyword evidence="3" id="KW-0540">Nuclease</keyword>
<reference evidence="3 4" key="1">
    <citation type="submission" date="2016-11" db="EMBL/GenBank/DDBJ databases">
        <title>Paenibacillus species isolates.</title>
        <authorList>
            <person name="Beno S.M."/>
        </authorList>
    </citation>
    <scope>NUCLEOTIDE SEQUENCE [LARGE SCALE GENOMIC DNA]</scope>
    <source>
        <strain evidence="3 4">FSL F4-0100</strain>
    </source>
</reference>
<evidence type="ECO:0000256" key="1">
    <source>
        <dbReference type="SAM" id="SignalP"/>
    </source>
</evidence>
<keyword evidence="3" id="KW-0378">Hydrolase</keyword>
<proteinExistence type="predicted"/>
<evidence type="ECO:0000313" key="3">
    <source>
        <dbReference type="EMBL" id="OME92080.1"/>
    </source>
</evidence>
<dbReference type="STRING" id="1401.BK123_15730"/>
<comment type="caution">
    <text evidence="3">The sequence shown here is derived from an EMBL/GenBank/DDBJ whole genome shotgun (WGS) entry which is preliminary data.</text>
</comment>
<dbReference type="GO" id="GO:0016020">
    <property type="term" value="C:membrane"/>
    <property type="evidence" value="ECO:0007669"/>
    <property type="project" value="GOC"/>
</dbReference>
<evidence type="ECO:0000259" key="2">
    <source>
        <dbReference type="Pfam" id="PF03372"/>
    </source>
</evidence>
<dbReference type="GO" id="GO:0006506">
    <property type="term" value="P:GPI anchor biosynthetic process"/>
    <property type="evidence" value="ECO:0007669"/>
    <property type="project" value="TreeGrafter"/>
</dbReference>
<organism evidence="3 4">
    <name type="scientific">Paenibacillus lautus</name>
    <name type="common">Bacillus lautus</name>
    <dbReference type="NCBI Taxonomy" id="1401"/>
    <lineage>
        <taxon>Bacteria</taxon>
        <taxon>Bacillati</taxon>
        <taxon>Bacillota</taxon>
        <taxon>Bacilli</taxon>
        <taxon>Bacillales</taxon>
        <taxon>Paenibacillaceae</taxon>
        <taxon>Paenibacillus</taxon>
    </lineage>
</organism>
<feature type="domain" description="Endonuclease/exonuclease/phosphatase" evidence="2">
    <location>
        <begin position="38"/>
        <end position="261"/>
    </location>
</feature>
<feature type="chain" id="PRO_5012864805" evidence="1">
    <location>
        <begin position="25"/>
        <end position="272"/>
    </location>
</feature>
<dbReference type="Pfam" id="PF03372">
    <property type="entry name" value="Exo_endo_phos"/>
    <property type="match status" value="1"/>
</dbReference>
<sequence length="272" mass="29895">MKKSFISFIACLLFVPVFTTGVMAAGKGQGKEVSTTVMSYNIHHGVGLDEQLSLQRIADVIRDSGAEIVGLQEVDRYYGERSDFQDQAKELAGLLGYHYAYGANLDLEPEEGQTNNRQYGTAIVSKYPILRFENVLLSSFGKEQRGVLHAVVNLKGIHVDVYNTHLGLDVTSRTAQAQEIIDLASASEGPALLMGDFNAEPDSSEFKLLLDSCLFANSFQGIEDAFTFPVINPSATIDYILISPVVQYSNQRVIYTEASDHLPIAAEVSFQR</sequence>
<dbReference type="PANTHER" id="PTHR14859">
    <property type="entry name" value="CALCOFLUOR WHITE HYPERSENSITIVE PROTEIN PRECURSOR"/>
    <property type="match status" value="1"/>
</dbReference>
<keyword evidence="1" id="KW-0732">Signal</keyword>
<dbReference type="OrthoDB" id="155529at2"/>
<protein>
    <submittedName>
        <fullName evidence="3">Endonuclease</fullName>
    </submittedName>
</protein>
<dbReference type="AlphaFoldDB" id="A0A1R1B0Q6"/>
<name>A0A1R1B0Q6_PAELA</name>
<evidence type="ECO:0000313" key="4">
    <source>
        <dbReference type="Proteomes" id="UP000187074"/>
    </source>
</evidence>
<dbReference type="RefSeq" id="WP_076323340.1">
    <property type="nucleotide sequence ID" value="NZ_MRTF01000005.1"/>
</dbReference>
<dbReference type="InterPro" id="IPR005135">
    <property type="entry name" value="Endo/exonuclease/phosphatase"/>
</dbReference>
<feature type="signal peptide" evidence="1">
    <location>
        <begin position="1"/>
        <end position="24"/>
    </location>
</feature>
<dbReference type="PANTHER" id="PTHR14859:SF15">
    <property type="entry name" value="ENDONUCLEASE_EXONUCLEASE_PHOSPHATASE DOMAIN-CONTAINING PROTEIN"/>
    <property type="match status" value="1"/>
</dbReference>
<accession>A0A1R1B0Q6</accession>
<dbReference type="SUPFAM" id="SSF56219">
    <property type="entry name" value="DNase I-like"/>
    <property type="match status" value="1"/>
</dbReference>